<dbReference type="Pfam" id="PF00646">
    <property type="entry name" value="F-box"/>
    <property type="match status" value="1"/>
</dbReference>
<comment type="pathway">
    <text evidence="1">Protein modification; protein ubiquitination.</text>
</comment>
<dbReference type="GeneID" id="31362524"/>
<feature type="domain" description="ApaG" evidence="3">
    <location>
        <begin position="313"/>
        <end position="442"/>
    </location>
</feature>
<dbReference type="Gene3D" id="3.40.1580.10">
    <property type="entry name" value="SMI1/KNR4-like"/>
    <property type="match status" value="1"/>
</dbReference>
<dbReference type="Pfam" id="PF09346">
    <property type="entry name" value="SMI1_KNR4"/>
    <property type="match status" value="1"/>
</dbReference>
<dbReference type="OMA" id="WAIANDQ"/>
<dbReference type="InterPro" id="IPR036767">
    <property type="entry name" value="ApaG_sf"/>
</dbReference>
<gene>
    <name evidence="4" type="ORF">PPL_07043</name>
</gene>
<accession>D3BE87</accession>
<dbReference type="InterPro" id="IPR018958">
    <property type="entry name" value="Knr4/Smi1-like_dom"/>
</dbReference>
<dbReference type="InterPro" id="IPR037883">
    <property type="entry name" value="Knr4/Smi1-like_sf"/>
</dbReference>
<protein>
    <submittedName>
        <fullName evidence="4">Cyclin-like F-box containing protein</fullName>
    </submittedName>
</protein>
<sequence>MEDVCYFDLIPYETVQHILSFLGHIELCRLSQTSSEMSMHTELKWDDLLLDVYGDSCEALNEKYVTEQATPLSPFKLYAYLHHRITRVAGDNYLPMRSIWSRLEKWAIANDQQDYLLDSLKIPITDNIVEFSKDATATVHVFEMNRERYRVPPRFQTSITPPPIPKSCLFPRDYIASLLIYNGQNKSTQYGLFGTFEAYDFKTNIILLSFESSSDIYRQKYSYYGEKFGNIWPVAFSVSTERCYYLVINSDTGYKDIHPGNVILPCGNGSPIVVANSFQEFLEQHVVKLETNVLTLRDNVISRYPEYSNFISQVKTNGIWVKGSAVYVPEERGSGDYSFFYRISMWMDKDEDASYSAQLITRHWDISTPSRTDTVDGEGVIGEFPKLTPGDKFEYCSRCNVDSPNGSQMSGYFNFIPLKPNMDTPSVISVIAPPFQLDISQH</sequence>
<dbReference type="SUPFAM" id="SSF81383">
    <property type="entry name" value="F-box domain"/>
    <property type="match status" value="1"/>
</dbReference>
<dbReference type="PROSITE" id="PS51087">
    <property type="entry name" value="APAG"/>
    <property type="match status" value="1"/>
</dbReference>
<dbReference type="SUPFAM" id="SSF110069">
    <property type="entry name" value="ApaG-like"/>
    <property type="match status" value="1"/>
</dbReference>
<dbReference type="Pfam" id="PF04379">
    <property type="entry name" value="DUF525"/>
    <property type="match status" value="1"/>
</dbReference>
<evidence type="ECO:0000256" key="1">
    <source>
        <dbReference type="ARBA" id="ARBA00004906"/>
    </source>
</evidence>
<dbReference type="Gene3D" id="2.60.40.1470">
    <property type="entry name" value="ApaG domain"/>
    <property type="match status" value="1"/>
</dbReference>
<evidence type="ECO:0000256" key="2">
    <source>
        <dbReference type="ARBA" id="ARBA00022786"/>
    </source>
</evidence>
<dbReference type="EMBL" id="ADBJ01000031">
    <property type="protein sequence ID" value="EFA80218.1"/>
    <property type="molecule type" value="Genomic_DNA"/>
</dbReference>
<keyword evidence="2" id="KW-0833">Ubl conjugation pathway</keyword>
<dbReference type="RefSeq" id="XP_020432338.1">
    <property type="nucleotide sequence ID" value="XM_020577890.1"/>
</dbReference>
<comment type="caution">
    <text evidence="4">The sequence shown here is derived from an EMBL/GenBank/DDBJ whole genome shotgun (WGS) entry which is preliminary data.</text>
</comment>
<dbReference type="InParanoid" id="D3BE87"/>
<proteinExistence type="predicted"/>
<dbReference type="AlphaFoldDB" id="D3BE87"/>
<reference evidence="4 5" key="1">
    <citation type="journal article" date="2011" name="Genome Res.">
        <title>Phylogeny-wide analysis of social amoeba genomes highlights ancient origins for complex intercellular communication.</title>
        <authorList>
            <person name="Heidel A.J."/>
            <person name="Lawal H.M."/>
            <person name="Felder M."/>
            <person name="Schilde C."/>
            <person name="Helps N.R."/>
            <person name="Tunggal B."/>
            <person name="Rivero F."/>
            <person name="John U."/>
            <person name="Schleicher M."/>
            <person name="Eichinger L."/>
            <person name="Platzer M."/>
            <person name="Noegel A.A."/>
            <person name="Schaap P."/>
            <person name="Gloeckner G."/>
        </authorList>
    </citation>
    <scope>NUCLEOTIDE SEQUENCE [LARGE SCALE GENOMIC DNA]</scope>
    <source>
        <strain evidence="5">ATCC 26659 / Pp 5 / PN500</strain>
    </source>
</reference>
<dbReference type="STRING" id="670386.D3BE87"/>
<dbReference type="PANTHER" id="PTHR47463:SF2">
    <property type="entry name" value="F-BOX PROTEIN SKIP16"/>
    <property type="match status" value="1"/>
</dbReference>
<evidence type="ECO:0000313" key="4">
    <source>
        <dbReference type="EMBL" id="EFA80218.1"/>
    </source>
</evidence>
<evidence type="ECO:0000313" key="5">
    <source>
        <dbReference type="Proteomes" id="UP000001396"/>
    </source>
</evidence>
<dbReference type="Proteomes" id="UP000001396">
    <property type="component" value="Unassembled WGS sequence"/>
</dbReference>
<dbReference type="SUPFAM" id="SSF160631">
    <property type="entry name" value="SMI1/KNR4-like"/>
    <property type="match status" value="1"/>
</dbReference>
<dbReference type="InterPro" id="IPR036047">
    <property type="entry name" value="F-box-like_dom_sf"/>
</dbReference>
<dbReference type="InterPro" id="IPR007474">
    <property type="entry name" value="ApaG_domain"/>
</dbReference>
<organism evidence="4 5">
    <name type="scientific">Heterostelium pallidum (strain ATCC 26659 / Pp 5 / PN500)</name>
    <name type="common">Cellular slime mold</name>
    <name type="synonym">Polysphondylium pallidum</name>
    <dbReference type="NCBI Taxonomy" id="670386"/>
    <lineage>
        <taxon>Eukaryota</taxon>
        <taxon>Amoebozoa</taxon>
        <taxon>Evosea</taxon>
        <taxon>Eumycetozoa</taxon>
        <taxon>Dictyostelia</taxon>
        <taxon>Acytosteliales</taxon>
        <taxon>Acytosteliaceae</taxon>
        <taxon>Heterostelium</taxon>
    </lineage>
</organism>
<dbReference type="PANTHER" id="PTHR47463">
    <property type="entry name" value="F-BOX PROTEIN SKIP16"/>
    <property type="match status" value="1"/>
</dbReference>
<keyword evidence="5" id="KW-1185">Reference proteome</keyword>
<dbReference type="InterPro" id="IPR001810">
    <property type="entry name" value="F-box_dom"/>
</dbReference>
<evidence type="ECO:0000259" key="3">
    <source>
        <dbReference type="PROSITE" id="PS51087"/>
    </source>
</evidence>
<name>D3BE87_HETP5</name>